<comment type="caution">
    <text evidence="2">The sequence shown here is derived from an EMBL/GenBank/DDBJ whole genome shotgun (WGS) entry which is preliminary data.</text>
</comment>
<name>A0ABR7DBT5_9CLOT</name>
<keyword evidence="1" id="KW-0472">Membrane</keyword>
<reference evidence="2 3" key="1">
    <citation type="submission" date="2020-08" db="EMBL/GenBank/DDBJ databases">
        <title>Genome public.</title>
        <authorList>
            <person name="Liu C."/>
            <person name="Sun Q."/>
        </authorList>
    </citation>
    <scope>NUCLEOTIDE SEQUENCE [LARGE SCALE GENOMIC DNA]</scope>
    <source>
        <strain evidence="2 3">NSJ-6</strain>
    </source>
</reference>
<gene>
    <name evidence="2" type="ORF">H8S20_08155</name>
</gene>
<dbReference type="RefSeq" id="WP_186859797.1">
    <property type="nucleotide sequence ID" value="NZ_JACOOO010000015.1"/>
</dbReference>
<feature type="transmembrane region" description="Helical" evidence="1">
    <location>
        <begin position="13"/>
        <end position="33"/>
    </location>
</feature>
<keyword evidence="3" id="KW-1185">Reference proteome</keyword>
<keyword evidence="1" id="KW-0812">Transmembrane</keyword>
<dbReference type="Proteomes" id="UP000596929">
    <property type="component" value="Unassembled WGS sequence"/>
</dbReference>
<keyword evidence="1" id="KW-1133">Transmembrane helix</keyword>
<accession>A0ABR7DBT5</accession>
<evidence type="ECO:0000313" key="3">
    <source>
        <dbReference type="Proteomes" id="UP000596929"/>
    </source>
</evidence>
<dbReference type="NCBIfam" id="TIGR01167">
    <property type="entry name" value="LPXTG_anchor"/>
    <property type="match status" value="1"/>
</dbReference>
<organism evidence="2 3">
    <name type="scientific">Clostridium hominis</name>
    <dbReference type="NCBI Taxonomy" id="2763036"/>
    <lineage>
        <taxon>Bacteria</taxon>
        <taxon>Bacillati</taxon>
        <taxon>Bacillota</taxon>
        <taxon>Clostridia</taxon>
        <taxon>Eubacteriales</taxon>
        <taxon>Clostridiaceae</taxon>
        <taxon>Clostridium</taxon>
    </lineage>
</organism>
<evidence type="ECO:0000256" key="1">
    <source>
        <dbReference type="SAM" id="Phobius"/>
    </source>
</evidence>
<protein>
    <submittedName>
        <fullName evidence="2">LPXTG cell wall anchor domain-containing protein</fullName>
    </submittedName>
</protein>
<dbReference type="EMBL" id="JACOOO010000015">
    <property type="protein sequence ID" value="MBC5628861.1"/>
    <property type="molecule type" value="Genomic_DNA"/>
</dbReference>
<proteinExistence type="predicted"/>
<evidence type="ECO:0000313" key="2">
    <source>
        <dbReference type="EMBL" id="MBC5628861.1"/>
    </source>
</evidence>
<sequence>MESVTGTLVAIKISPLFVVIGIIFVIVLGLLLYMKKRNK</sequence>